<dbReference type="AlphaFoldDB" id="A0A1M4TWU1"/>
<dbReference type="PANTHER" id="PTHR23407:SF1">
    <property type="entry name" value="5-FORMYLTETRAHYDROFOLATE CYCLO-LIGASE"/>
    <property type="match status" value="1"/>
</dbReference>
<gene>
    <name evidence="6" type="ORF">SAMN05443638_103159</name>
</gene>
<feature type="binding site" evidence="4">
    <location>
        <position position="54"/>
    </location>
    <ligand>
        <name>substrate</name>
    </ligand>
</feature>
<dbReference type="GO" id="GO:0009396">
    <property type="term" value="P:folic acid-containing compound biosynthetic process"/>
    <property type="evidence" value="ECO:0007669"/>
    <property type="project" value="TreeGrafter"/>
</dbReference>
<keyword evidence="6" id="KW-0436">Ligase</keyword>
<evidence type="ECO:0000256" key="4">
    <source>
        <dbReference type="PIRSR" id="PIRSR006806-1"/>
    </source>
</evidence>
<dbReference type="EMBL" id="FQVM01000003">
    <property type="protein sequence ID" value="SHE48767.1"/>
    <property type="molecule type" value="Genomic_DNA"/>
</dbReference>
<feature type="binding site" evidence="4">
    <location>
        <begin position="133"/>
        <end position="141"/>
    </location>
    <ligand>
        <name>ATP</name>
        <dbReference type="ChEBI" id="CHEBI:30616"/>
    </ligand>
</feature>
<dbReference type="PANTHER" id="PTHR23407">
    <property type="entry name" value="ATPASE INHIBITOR/5-FORMYLTETRAHYDROFOLATE CYCLO-LIGASE"/>
    <property type="match status" value="1"/>
</dbReference>
<evidence type="ECO:0000256" key="3">
    <source>
        <dbReference type="ARBA" id="ARBA00022840"/>
    </source>
</evidence>
<dbReference type="GO" id="GO:0046872">
    <property type="term" value="F:metal ion binding"/>
    <property type="evidence" value="ECO:0007669"/>
    <property type="project" value="UniProtKB-KW"/>
</dbReference>
<reference evidence="6 7" key="1">
    <citation type="submission" date="2016-11" db="EMBL/GenBank/DDBJ databases">
        <authorList>
            <person name="Jaros S."/>
            <person name="Januszkiewicz K."/>
            <person name="Wedrychowicz H."/>
        </authorList>
    </citation>
    <scope>NUCLEOTIDE SEQUENCE [LARGE SCALE GENOMIC DNA]</scope>
    <source>
        <strain evidence="6 7">DSM 2631</strain>
    </source>
</reference>
<dbReference type="InterPro" id="IPR002698">
    <property type="entry name" value="FTHF_cligase"/>
</dbReference>
<dbReference type="InterPro" id="IPR024185">
    <property type="entry name" value="FTHF_cligase-like_sf"/>
</dbReference>
<organism evidence="6 7">
    <name type="scientific">Clostridium fallax</name>
    <dbReference type="NCBI Taxonomy" id="1533"/>
    <lineage>
        <taxon>Bacteria</taxon>
        <taxon>Bacillati</taxon>
        <taxon>Bacillota</taxon>
        <taxon>Clostridia</taxon>
        <taxon>Eubacteriales</taxon>
        <taxon>Clostridiaceae</taxon>
        <taxon>Clostridium</taxon>
    </lineage>
</organism>
<dbReference type="PIRSF" id="PIRSF006806">
    <property type="entry name" value="FTHF_cligase"/>
    <property type="match status" value="1"/>
</dbReference>
<dbReference type="InterPro" id="IPR037171">
    <property type="entry name" value="NagB/RpiA_transferase-like"/>
</dbReference>
<dbReference type="GO" id="GO:0030272">
    <property type="term" value="F:5-formyltetrahydrofolate cyclo-ligase activity"/>
    <property type="evidence" value="ECO:0007669"/>
    <property type="project" value="UniProtKB-EC"/>
</dbReference>
<keyword evidence="7" id="KW-1185">Reference proteome</keyword>
<dbReference type="NCBIfam" id="TIGR02727">
    <property type="entry name" value="MTHFS_bact"/>
    <property type="match status" value="1"/>
</dbReference>
<keyword evidence="2 4" id="KW-0547">Nucleotide-binding</keyword>
<feature type="binding site" evidence="4">
    <location>
        <begin position="3"/>
        <end position="7"/>
    </location>
    <ligand>
        <name>ATP</name>
        <dbReference type="ChEBI" id="CHEBI:30616"/>
    </ligand>
</feature>
<feature type="binding site" evidence="4">
    <location>
        <position position="49"/>
    </location>
    <ligand>
        <name>substrate</name>
    </ligand>
</feature>
<evidence type="ECO:0000256" key="5">
    <source>
        <dbReference type="RuleBase" id="RU361279"/>
    </source>
</evidence>
<dbReference type="Pfam" id="PF01812">
    <property type="entry name" value="5-FTHF_cyc-lig"/>
    <property type="match status" value="1"/>
</dbReference>
<sequence length="189" mass="22120">MEKNTLRKVYKEKREKLDSIHKKRMDSEIENKFLNTNIYKNSKVVFIYVGMENEINTKNIIEKVLNDNKEVIVPKVEIKNKIMKAIKINSIDELKPCGYYGILEPLDFSKEIDINKIDLVIVPGLAFDKYGGRLGYGGGYYDKFLQKINYIYKLALAYDFQIIDFVPMEKHDIKVDLLITNKEIINTIK</sequence>
<dbReference type="EC" id="6.3.3.2" evidence="5"/>
<name>A0A1M4TWU1_9CLOT</name>
<dbReference type="GO" id="GO:0005524">
    <property type="term" value="F:ATP binding"/>
    <property type="evidence" value="ECO:0007669"/>
    <property type="project" value="UniProtKB-KW"/>
</dbReference>
<dbReference type="Proteomes" id="UP000184035">
    <property type="component" value="Unassembled WGS sequence"/>
</dbReference>
<keyword evidence="3 4" id="KW-0067">ATP-binding</keyword>
<evidence type="ECO:0000313" key="6">
    <source>
        <dbReference type="EMBL" id="SHE48767.1"/>
    </source>
</evidence>
<dbReference type="Gene3D" id="3.40.50.10420">
    <property type="entry name" value="NagB/RpiA/CoA transferase-like"/>
    <property type="match status" value="1"/>
</dbReference>
<evidence type="ECO:0000313" key="7">
    <source>
        <dbReference type="Proteomes" id="UP000184035"/>
    </source>
</evidence>
<dbReference type="RefSeq" id="WP_072892860.1">
    <property type="nucleotide sequence ID" value="NZ_FQVM01000003.1"/>
</dbReference>
<dbReference type="GO" id="GO:0035999">
    <property type="term" value="P:tetrahydrofolate interconversion"/>
    <property type="evidence" value="ECO:0007669"/>
    <property type="project" value="TreeGrafter"/>
</dbReference>
<protein>
    <recommendedName>
        <fullName evidence="5">5-formyltetrahydrofolate cyclo-ligase</fullName>
        <ecNumber evidence="5">6.3.3.2</ecNumber>
    </recommendedName>
</protein>
<evidence type="ECO:0000256" key="1">
    <source>
        <dbReference type="ARBA" id="ARBA00010638"/>
    </source>
</evidence>
<evidence type="ECO:0000256" key="2">
    <source>
        <dbReference type="ARBA" id="ARBA00022741"/>
    </source>
</evidence>
<proteinExistence type="inferred from homology"/>
<accession>A0A1M4TWU1</accession>
<comment type="catalytic activity">
    <reaction evidence="5">
        <text>(6S)-5-formyl-5,6,7,8-tetrahydrofolate + ATP = (6R)-5,10-methenyltetrahydrofolate + ADP + phosphate</text>
        <dbReference type="Rhea" id="RHEA:10488"/>
        <dbReference type="ChEBI" id="CHEBI:30616"/>
        <dbReference type="ChEBI" id="CHEBI:43474"/>
        <dbReference type="ChEBI" id="CHEBI:57455"/>
        <dbReference type="ChEBI" id="CHEBI:57457"/>
        <dbReference type="ChEBI" id="CHEBI:456216"/>
        <dbReference type="EC" id="6.3.3.2"/>
    </reaction>
</comment>
<comment type="cofactor">
    <cofactor evidence="5">
        <name>Mg(2+)</name>
        <dbReference type="ChEBI" id="CHEBI:18420"/>
    </cofactor>
</comment>
<keyword evidence="5" id="KW-0479">Metal-binding</keyword>
<dbReference type="OrthoDB" id="9801938at2"/>
<dbReference type="STRING" id="1533.SAMN05443638_103159"/>
<dbReference type="SUPFAM" id="SSF100950">
    <property type="entry name" value="NagB/RpiA/CoA transferase-like"/>
    <property type="match status" value="1"/>
</dbReference>
<keyword evidence="5" id="KW-0460">Magnesium</keyword>
<comment type="similarity">
    <text evidence="1 5">Belongs to the 5-formyltetrahydrofolate cyclo-ligase family.</text>
</comment>